<reference evidence="7 8" key="1">
    <citation type="submission" date="2019-12" db="EMBL/GenBank/DDBJ databases">
        <authorList>
            <person name="Huq M.A."/>
        </authorList>
    </citation>
    <scope>NUCLEOTIDE SEQUENCE [LARGE SCALE GENOMIC DNA]</scope>
    <source>
        <strain evidence="7 8">MAH-25</strain>
    </source>
</reference>
<gene>
    <name evidence="7" type="ORF">GON04_06280</name>
</gene>
<dbReference type="PANTHER" id="PTHR10209:SF867">
    <property type="entry name" value="2-OXOGLUTARATE (2OG) AND FE(II)-DEPENDENT OXYGENASE SUPERFAMILY PROTEIN"/>
    <property type="match status" value="1"/>
</dbReference>
<dbReference type="EMBL" id="WSEL01000003">
    <property type="protein sequence ID" value="MVQ29042.1"/>
    <property type="molecule type" value="Genomic_DNA"/>
</dbReference>
<comment type="similarity">
    <text evidence="1 5">Belongs to the iron/ascorbate-dependent oxidoreductase family.</text>
</comment>
<evidence type="ECO:0000256" key="2">
    <source>
        <dbReference type="ARBA" id="ARBA00022723"/>
    </source>
</evidence>
<proteinExistence type="inferred from homology"/>
<dbReference type="GO" id="GO:0046872">
    <property type="term" value="F:metal ion binding"/>
    <property type="evidence" value="ECO:0007669"/>
    <property type="project" value="UniProtKB-KW"/>
</dbReference>
<dbReference type="PRINTS" id="PR00682">
    <property type="entry name" value="IPNSYNTHASE"/>
</dbReference>
<comment type="caution">
    <text evidence="7">The sequence shown here is derived from an EMBL/GenBank/DDBJ whole genome shotgun (WGS) entry which is preliminary data.</text>
</comment>
<evidence type="ECO:0000259" key="6">
    <source>
        <dbReference type="PROSITE" id="PS51471"/>
    </source>
</evidence>
<name>A0A6N8IQP8_9BURK</name>
<protein>
    <submittedName>
        <fullName evidence="7">Isopenicillin N synthase family oxygenase</fullName>
    </submittedName>
</protein>
<dbReference type="PROSITE" id="PS51471">
    <property type="entry name" value="FE2OG_OXY"/>
    <property type="match status" value="1"/>
</dbReference>
<sequence length="340" mass="37648">MRTAEQQNALNTARISSTERLPQIDLHPWLFGDRAARLQVARRIADACARYGFFYLYRHNVPDALRQGGFEAAERFFAMPVDKRMACRPTAARQIRGYQPLGDTKRPGIPADLKESFDMGFPLAADDPDVLAGLPFHSTNSWPADLPGFRRAIEALYFSKLECGRHVLRAMALALGADENFFVGQCEKPYTNMRLVHYPPQDPQPDAGIGASAHSDRGIITLLLNDSNGGLHVETANGDWIDAPPDPQAIIVNVGDLMTRWSNGRFRSAIHRVVNETGHERYSIPQFHHPSYRAVVDPAQLPGAGTIRYEPVVAGEFVAHGLQRDRKSWSEAAAETAPAA</sequence>
<dbReference type="InterPro" id="IPR005123">
    <property type="entry name" value="Oxoglu/Fe-dep_dioxygenase_dom"/>
</dbReference>
<evidence type="ECO:0000256" key="3">
    <source>
        <dbReference type="ARBA" id="ARBA00023002"/>
    </source>
</evidence>
<evidence type="ECO:0000256" key="1">
    <source>
        <dbReference type="ARBA" id="ARBA00008056"/>
    </source>
</evidence>
<dbReference type="Gene3D" id="2.60.120.330">
    <property type="entry name" value="B-lactam Antibiotic, Isopenicillin N Synthase, Chain"/>
    <property type="match status" value="1"/>
</dbReference>
<organism evidence="7 8">
    <name type="scientific">Ramlibacter pinisoli</name>
    <dbReference type="NCBI Taxonomy" id="2682844"/>
    <lineage>
        <taxon>Bacteria</taxon>
        <taxon>Pseudomonadati</taxon>
        <taxon>Pseudomonadota</taxon>
        <taxon>Betaproteobacteria</taxon>
        <taxon>Burkholderiales</taxon>
        <taxon>Comamonadaceae</taxon>
        <taxon>Ramlibacter</taxon>
    </lineage>
</organism>
<evidence type="ECO:0000313" key="7">
    <source>
        <dbReference type="EMBL" id="MVQ29042.1"/>
    </source>
</evidence>
<accession>A0A6N8IQP8</accession>
<dbReference type="RefSeq" id="WP_157397088.1">
    <property type="nucleotide sequence ID" value="NZ_WSEL01000003.1"/>
</dbReference>
<evidence type="ECO:0000256" key="5">
    <source>
        <dbReference type="RuleBase" id="RU003682"/>
    </source>
</evidence>
<dbReference type="Proteomes" id="UP000469385">
    <property type="component" value="Unassembled WGS sequence"/>
</dbReference>
<keyword evidence="2 5" id="KW-0479">Metal-binding</keyword>
<dbReference type="AlphaFoldDB" id="A0A6N8IQP8"/>
<dbReference type="InterPro" id="IPR044861">
    <property type="entry name" value="IPNS-like_FE2OG_OXY"/>
</dbReference>
<dbReference type="PANTHER" id="PTHR10209">
    <property type="entry name" value="OXIDOREDUCTASE, 2OG-FE II OXYGENASE FAMILY PROTEIN"/>
    <property type="match status" value="1"/>
</dbReference>
<evidence type="ECO:0000256" key="4">
    <source>
        <dbReference type="ARBA" id="ARBA00023004"/>
    </source>
</evidence>
<dbReference type="SUPFAM" id="SSF51197">
    <property type="entry name" value="Clavaminate synthase-like"/>
    <property type="match status" value="1"/>
</dbReference>
<keyword evidence="4 5" id="KW-0408">Iron</keyword>
<dbReference type="Pfam" id="PF03171">
    <property type="entry name" value="2OG-FeII_Oxy"/>
    <property type="match status" value="1"/>
</dbReference>
<feature type="domain" description="Fe2OG dioxygenase" evidence="6">
    <location>
        <begin position="189"/>
        <end position="290"/>
    </location>
</feature>
<keyword evidence="3 5" id="KW-0560">Oxidoreductase</keyword>
<dbReference type="Pfam" id="PF14226">
    <property type="entry name" value="DIOX_N"/>
    <property type="match status" value="1"/>
</dbReference>
<dbReference type="InterPro" id="IPR026992">
    <property type="entry name" value="DIOX_N"/>
</dbReference>
<dbReference type="InterPro" id="IPR027443">
    <property type="entry name" value="IPNS-like_sf"/>
</dbReference>
<dbReference type="GO" id="GO:0016491">
    <property type="term" value="F:oxidoreductase activity"/>
    <property type="evidence" value="ECO:0007669"/>
    <property type="project" value="UniProtKB-KW"/>
</dbReference>
<keyword evidence="8" id="KW-1185">Reference proteome</keyword>
<evidence type="ECO:0000313" key="8">
    <source>
        <dbReference type="Proteomes" id="UP000469385"/>
    </source>
</evidence>